<accession>A0AAV4JTC2</accession>
<evidence type="ECO:0000313" key="2">
    <source>
        <dbReference type="Proteomes" id="UP000762676"/>
    </source>
</evidence>
<dbReference type="SUPFAM" id="SSF55486">
    <property type="entry name" value="Metalloproteases ('zincins'), catalytic domain"/>
    <property type="match status" value="1"/>
</dbReference>
<reference evidence="1 2" key="1">
    <citation type="journal article" date="2021" name="Elife">
        <title>Chloroplast acquisition without the gene transfer in kleptoplastic sea slugs, Plakobranchus ocellatus.</title>
        <authorList>
            <person name="Maeda T."/>
            <person name="Takahashi S."/>
            <person name="Yoshida T."/>
            <person name="Shimamura S."/>
            <person name="Takaki Y."/>
            <person name="Nagai Y."/>
            <person name="Toyoda A."/>
            <person name="Suzuki Y."/>
            <person name="Arimoto A."/>
            <person name="Ishii H."/>
            <person name="Satoh N."/>
            <person name="Nishiyama T."/>
            <person name="Hasebe M."/>
            <person name="Maruyama T."/>
            <person name="Minagawa J."/>
            <person name="Obokata J."/>
            <person name="Shigenobu S."/>
        </authorList>
    </citation>
    <scope>NUCLEOTIDE SEQUENCE [LARGE SCALE GENOMIC DNA]</scope>
</reference>
<keyword evidence="2" id="KW-1185">Reference proteome</keyword>
<dbReference type="Proteomes" id="UP000762676">
    <property type="component" value="Unassembled WGS sequence"/>
</dbReference>
<evidence type="ECO:0000313" key="1">
    <source>
        <dbReference type="EMBL" id="GFS26027.1"/>
    </source>
</evidence>
<dbReference type="GO" id="GO:0004177">
    <property type="term" value="F:aminopeptidase activity"/>
    <property type="evidence" value="ECO:0007669"/>
    <property type="project" value="UniProtKB-KW"/>
</dbReference>
<proteinExistence type="predicted"/>
<gene>
    <name evidence="1" type="ORF">ElyMa_005200500</name>
</gene>
<sequence>MKSIYGAEKVEARYEEWYDSIMTEDSLYTTYSMIDTHYIYLHHRNLYDPFNFRKGALLLKMLEERVSEDSMQKALQDMLAEDDHLELGRTFFDRVFESQSTDTASLDDVYKDFFGTFWFDLRGYPVITVALDNSTVQFSQERFLTNRAKWRQRHIDDRYNF</sequence>
<dbReference type="Gene3D" id="1.10.390.10">
    <property type="entry name" value="Neutral Protease Domain 2"/>
    <property type="match status" value="1"/>
</dbReference>
<protein>
    <submittedName>
        <fullName evidence="1">Leucyl aminopeptidase</fullName>
    </submittedName>
</protein>
<dbReference type="InterPro" id="IPR027268">
    <property type="entry name" value="Peptidase_M4/M1_CTD_sf"/>
</dbReference>
<keyword evidence="1" id="KW-0378">Hydrolase</keyword>
<keyword evidence="1" id="KW-0031">Aminopeptidase</keyword>
<dbReference type="AlphaFoldDB" id="A0AAV4JTC2"/>
<name>A0AAV4JTC2_9GAST</name>
<keyword evidence="1" id="KW-0645">Protease</keyword>
<comment type="caution">
    <text evidence="1">The sequence shown here is derived from an EMBL/GenBank/DDBJ whole genome shotgun (WGS) entry which is preliminary data.</text>
</comment>
<organism evidence="1 2">
    <name type="scientific">Elysia marginata</name>
    <dbReference type="NCBI Taxonomy" id="1093978"/>
    <lineage>
        <taxon>Eukaryota</taxon>
        <taxon>Metazoa</taxon>
        <taxon>Spiralia</taxon>
        <taxon>Lophotrochozoa</taxon>
        <taxon>Mollusca</taxon>
        <taxon>Gastropoda</taxon>
        <taxon>Heterobranchia</taxon>
        <taxon>Euthyneura</taxon>
        <taxon>Panpulmonata</taxon>
        <taxon>Sacoglossa</taxon>
        <taxon>Placobranchoidea</taxon>
        <taxon>Plakobranchidae</taxon>
        <taxon>Elysia</taxon>
    </lineage>
</organism>
<dbReference type="EMBL" id="BMAT01010388">
    <property type="protein sequence ID" value="GFS26027.1"/>
    <property type="molecule type" value="Genomic_DNA"/>
</dbReference>